<dbReference type="InterPro" id="IPR027417">
    <property type="entry name" value="P-loop_NTPase"/>
</dbReference>
<dbReference type="InterPro" id="IPR032524">
    <property type="entry name" value="ABC_tran_C"/>
</dbReference>
<feature type="region of interest" description="Disordered" evidence="6">
    <location>
        <begin position="499"/>
        <end position="522"/>
    </location>
</feature>
<dbReference type="SMART" id="SM00382">
    <property type="entry name" value="AAA"/>
    <property type="match status" value="2"/>
</dbReference>
<evidence type="ECO:0000256" key="1">
    <source>
        <dbReference type="ARBA" id="ARBA00022741"/>
    </source>
</evidence>
<evidence type="ECO:0000256" key="3">
    <source>
        <dbReference type="ARBA" id="ARBA00049360"/>
    </source>
</evidence>
<dbReference type="FunFam" id="3.40.50.300:FF:000309">
    <property type="entry name" value="ABC transporter ATP-binding protein"/>
    <property type="match status" value="1"/>
</dbReference>
<protein>
    <submittedName>
        <fullName evidence="8">Elongation factor 3</fullName>
    </submittedName>
</protein>
<evidence type="ECO:0000313" key="8">
    <source>
        <dbReference type="EMBL" id="AWM76898.1"/>
    </source>
</evidence>
<evidence type="ECO:0000256" key="4">
    <source>
        <dbReference type="ARBA" id="ARBA00061478"/>
    </source>
</evidence>
<sequence length="599" mass="65157">MKPPVLALRQVRLADGPRMLFDGVDLALEPRCRACLVGRNGAGKTTLLRILAGEVEADDGERTLVPGLRIAWVPQEPAISGPTVLDHVVAAGAAPHEAEAALQTFGLDPAKPSEGLSGGEVRRAALAAAFARDADVLLLDEPTNHLDIPAIATLEAAIAESRAAVLLVSHDRAFLERVSDRCFWLEGRRVRRLDRGFGHFEAWAEGIAAAEAEDARRLQKRIEQEEHWMQRGVTARRARNEGRRRALLDLRAARADLLREARGQMSLEAAASEGSGQRVIEVRRISKAWAGRTVIRDFSTRIQRGDRVAVVGPNGAGKTTLVKMLVGQLEPDAGSVKLGTGLEVAYLDQTRAELKPEMTLREVLAPLGGDQILVHGKPWHVAAYAKSFLFTDAQLRQPVRSLSGGERNRLLLARVLAAPSNLLVLDEPTNDLDMDTLDLLEEALDDYAGTLLLVSHDRDFIDRLATSTIALNGRGDIVETPGGWKDFEGQNPGFLLPPARTPAPARKAAAPPAPPPPRPGKLSYRDQRRLEAAEALVASLPAEIQDMELRLSDSGLYSRDPKAFERLTAELEAARARLETAETEWLELEELKASLASGS</sequence>
<dbReference type="InterPro" id="IPR003593">
    <property type="entry name" value="AAA+_ATPase"/>
</dbReference>
<feature type="domain" description="ABC transporter" evidence="7">
    <location>
        <begin position="6"/>
        <end position="212"/>
    </location>
</feature>
<dbReference type="CDD" id="cd03221">
    <property type="entry name" value="ABCF_EF-3"/>
    <property type="match status" value="2"/>
</dbReference>
<dbReference type="InterPro" id="IPR037118">
    <property type="entry name" value="Val-tRNA_synth_C_sf"/>
</dbReference>
<dbReference type="InterPro" id="IPR017871">
    <property type="entry name" value="ABC_transporter-like_CS"/>
</dbReference>
<dbReference type="RefSeq" id="WP_110449467.1">
    <property type="nucleotide sequence ID" value="NZ_CP029479.1"/>
</dbReference>
<feature type="domain" description="ABC transporter" evidence="7">
    <location>
        <begin position="280"/>
        <end position="507"/>
    </location>
</feature>
<dbReference type="InterPro" id="IPR051309">
    <property type="entry name" value="ABCF_ATPase"/>
</dbReference>
<keyword evidence="2" id="KW-0067">ATP-binding</keyword>
<dbReference type="InterPro" id="IPR003439">
    <property type="entry name" value="ABC_transporter-like_ATP-bd"/>
</dbReference>
<evidence type="ECO:0000259" key="7">
    <source>
        <dbReference type="PROSITE" id="PS50893"/>
    </source>
</evidence>
<proteinExistence type="inferred from homology"/>
<gene>
    <name evidence="8" type="ORF">HYN04_03465</name>
</gene>
<dbReference type="Gene3D" id="1.10.287.380">
    <property type="entry name" value="Valyl-tRNA synthetase, C-terminal domain"/>
    <property type="match status" value="1"/>
</dbReference>
<keyword evidence="1" id="KW-0547">Nucleotide-binding</keyword>
<dbReference type="GO" id="GO:0005524">
    <property type="term" value="F:ATP binding"/>
    <property type="evidence" value="ECO:0007669"/>
    <property type="project" value="UniProtKB-KW"/>
</dbReference>
<dbReference type="PANTHER" id="PTHR42855:SF1">
    <property type="entry name" value="ABC TRANSPORTER DOMAIN-CONTAINING PROTEIN"/>
    <property type="match status" value="1"/>
</dbReference>
<evidence type="ECO:0000256" key="6">
    <source>
        <dbReference type="SAM" id="MobiDB-lite"/>
    </source>
</evidence>
<keyword evidence="8" id="KW-0648">Protein biosynthesis</keyword>
<dbReference type="AlphaFoldDB" id="A0A2Z3HZ97"/>
<dbReference type="SUPFAM" id="SSF52540">
    <property type="entry name" value="P-loop containing nucleoside triphosphate hydrolases"/>
    <property type="match status" value="2"/>
</dbReference>
<dbReference type="GO" id="GO:0003746">
    <property type="term" value="F:translation elongation factor activity"/>
    <property type="evidence" value="ECO:0007669"/>
    <property type="project" value="UniProtKB-KW"/>
</dbReference>
<dbReference type="GO" id="GO:0016887">
    <property type="term" value="F:ATP hydrolysis activity"/>
    <property type="evidence" value="ECO:0007669"/>
    <property type="project" value="InterPro"/>
</dbReference>
<dbReference type="Proteomes" id="UP000247763">
    <property type="component" value="Chromosome"/>
</dbReference>
<dbReference type="Gene3D" id="3.40.50.300">
    <property type="entry name" value="P-loop containing nucleotide triphosphate hydrolases"/>
    <property type="match status" value="2"/>
</dbReference>
<keyword evidence="8" id="KW-0251">Elongation factor</keyword>
<feature type="coiled-coil region" evidence="5">
    <location>
        <begin position="564"/>
        <end position="591"/>
    </location>
</feature>
<keyword evidence="9" id="KW-1185">Reference proteome</keyword>
<reference evidence="9" key="1">
    <citation type="submission" date="2018-05" db="EMBL/GenBank/DDBJ databases">
        <title>Genome sequencing of Phenylobacterium sp. HYN0004.</title>
        <authorList>
            <person name="Yi H."/>
            <person name="Baek C."/>
        </authorList>
    </citation>
    <scope>NUCLEOTIDE SEQUENCE [LARGE SCALE GENOMIC DNA]</scope>
    <source>
        <strain evidence="9">HYN0004</strain>
    </source>
</reference>
<dbReference type="PROSITE" id="PS50893">
    <property type="entry name" value="ABC_TRANSPORTER_2"/>
    <property type="match status" value="2"/>
</dbReference>
<evidence type="ECO:0000313" key="9">
    <source>
        <dbReference type="Proteomes" id="UP000247763"/>
    </source>
</evidence>
<organism evidence="8 9">
    <name type="scientific">Phenylobacterium parvum</name>
    <dbReference type="NCBI Taxonomy" id="2201350"/>
    <lineage>
        <taxon>Bacteria</taxon>
        <taxon>Pseudomonadati</taxon>
        <taxon>Pseudomonadota</taxon>
        <taxon>Alphaproteobacteria</taxon>
        <taxon>Caulobacterales</taxon>
        <taxon>Caulobacteraceae</taxon>
        <taxon>Phenylobacterium</taxon>
    </lineage>
</organism>
<keyword evidence="5" id="KW-0175">Coiled coil</keyword>
<evidence type="ECO:0000256" key="5">
    <source>
        <dbReference type="SAM" id="Coils"/>
    </source>
</evidence>
<accession>A0A2Z3HZ97</accession>
<dbReference type="PROSITE" id="PS00211">
    <property type="entry name" value="ABC_TRANSPORTER_1"/>
    <property type="match status" value="1"/>
</dbReference>
<dbReference type="EMBL" id="CP029479">
    <property type="protein sequence ID" value="AWM76898.1"/>
    <property type="molecule type" value="Genomic_DNA"/>
</dbReference>
<comment type="similarity">
    <text evidence="4">Belongs to the ABC transporter superfamily. ABCF family. Uup subfamily.</text>
</comment>
<dbReference type="KEGG" id="phb:HYN04_03465"/>
<name>A0A2Z3HZ97_9CAUL</name>
<dbReference type="Pfam" id="PF00005">
    <property type="entry name" value="ABC_tran"/>
    <property type="match status" value="2"/>
</dbReference>
<dbReference type="PANTHER" id="PTHR42855">
    <property type="entry name" value="ABC TRANSPORTER ATP-BINDING SUBUNIT"/>
    <property type="match status" value="1"/>
</dbReference>
<evidence type="ECO:0000256" key="2">
    <source>
        <dbReference type="ARBA" id="ARBA00022840"/>
    </source>
</evidence>
<dbReference type="OrthoDB" id="9808609at2"/>
<comment type="catalytic activity">
    <reaction evidence="3">
        <text>ATP + H2O = ADP + phosphate + H(+)</text>
        <dbReference type="Rhea" id="RHEA:13065"/>
        <dbReference type="ChEBI" id="CHEBI:15377"/>
        <dbReference type="ChEBI" id="CHEBI:15378"/>
        <dbReference type="ChEBI" id="CHEBI:30616"/>
        <dbReference type="ChEBI" id="CHEBI:43474"/>
        <dbReference type="ChEBI" id="CHEBI:456216"/>
    </reaction>
</comment>
<dbReference type="Pfam" id="PF16326">
    <property type="entry name" value="ABC_tran_CTD"/>
    <property type="match status" value="1"/>
</dbReference>
<dbReference type="GO" id="GO:0003677">
    <property type="term" value="F:DNA binding"/>
    <property type="evidence" value="ECO:0007669"/>
    <property type="project" value="InterPro"/>
</dbReference>